<evidence type="ECO:0000313" key="4">
    <source>
        <dbReference type="EMBL" id="CAG7731968.1"/>
    </source>
</evidence>
<reference evidence="4" key="1">
    <citation type="submission" date="2021-06" db="EMBL/GenBank/DDBJ databases">
        <authorList>
            <person name="Hodson N. C."/>
            <person name="Mongue J. A."/>
            <person name="Jaron S. K."/>
        </authorList>
    </citation>
    <scope>NUCLEOTIDE SEQUENCE</scope>
</reference>
<dbReference type="Proteomes" id="UP000708208">
    <property type="component" value="Unassembled WGS sequence"/>
</dbReference>
<name>A0A8J2K971_9HEXA</name>
<evidence type="ECO:0000313" key="5">
    <source>
        <dbReference type="Proteomes" id="UP000708208"/>
    </source>
</evidence>
<dbReference type="PROSITE" id="PS01180">
    <property type="entry name" value="CUB"/>
    <property type="match status" value="1"/>
</dbReference>
<dbReference type="EMBL" id="CAJVCH010222374">
    <property type="protein sequence ID" value="CAG7731968.1"/>
    <property type="molecule type" value="Genomic_DNA"/>
</dbReference>
<gene>
    <name evidence="4" type="ORF">AFUS01_LOCUS20517</name>
</gene>
<feature type="non-terminal residue" evidence="4">
    <location>
        <position position="85"/>
    </location>
</feature>
<feature type="domain" description="CUB" evidence="3">
    <location>
        <begin position="48"/>
        <end position="85"/>
    </location>
</feature>
<dbReference type="AlphaFoldDB" id="A0A8J2K971"/>
<evidence type="ECO:0000256" key="1">
    <source>
        <dbReference type="ARBA" id="ARBA00023157"/>
    </source>
</evidence>
<evidence type="ECO:0000256" key="2">
    <source>
        <dbReference type="PROSITE-ProRule" id="PRU00059"/>
    </source>
</evidence>
<organism evidence="4 5">
    <name type="scientific">Allacma fusca</name>
    <dbReference type="NCBI Taxonomy" id="39272"/>
    <lineage>
        <taxon>Eukaryota</taxon>
        <taxon>Metazoa</taxon>
        <taxon>Ecdysozoa</taxon>
        <taxon>Arthropoda</taxon>
        <taxon>Hexapoda</taxon>
        <taxon>Collembola</taxon>
        <taxon>Symphypleona</taxon>
        <taxon>Sminthuridae</taxon>
        <taxon>Allacma</taxon>
    </lineage>
</organism>
<feature type="non-terminal residue" evidence="4">
    <location>
        <position position="1"/>
    </location>
</feature>
<keyword evidence="5" id="KW-1185">Reference proteome</keyword>
<sequence>MLPKFDSLSGIIIILGLIWQVTQLLASDEYYSTYHQLRSDTSTPAIKCGAQMEVSLHQAVFIETPNYGERKKYPNSINCKWNFRV</sequence>
<protein>
    <recommendedName>
        <fullName evidence="3">CUB domain-containing protein</fullName>
    </recommendedName>
</protein>
<dbReference type="InterPro" id="IPR000859">
    <property type="entry name" value="CUB_dom"/>
</dbReference>
<evidence type="ECO:0000259" key="3">
    <source>
        <dbReference type="PROSITE" id="PS01180"/>
    </source>
</evidence>
<proteinExistence type="predicted"/>
<comment type="caution">
    <text evidence="2">Lacks conserved residue(s) required for the propagation of feature annotation.</text>
</comment>
<accession>A0A8J2K971</accession>
<keyword evidence="1" id="KW-1015">Disulfide bond</keyword>
<comment type="caution">
    <text evidence="4">The sequence shown here is derived from an EMBL/GenBank/DDBJ whole genome shotgun (WGS) entry which is preliminary data.</text>
</comment>